<evidence type="ECO:0000256" key="1">
    <source>
        <dbReference type="SAM" id="MobiDB-lite"/>
    </source>
</evidence>
<organism evidence="4 5">
    <name type="scientific">Allonocardiopsis opalescens</name>
    <dbReference type="NCBI Taxonomy" id="1144618"/>
    <lineage>
        <taxon>Bacteria</taxon>
        <taxon>Bacillati</taxon>
        <taxon>Actinomycetota</taxon>
        <taxon>Actinomycetes</taxon>
        <taxon>Streptosporangiales</taxon>
        <taxon>Allonocardiopsis</taxon>
    </lineage>
</organism>
<feature type="region of interest" description="Disordered" evidence="1">
    <location>
        <begin position="1"/>
        <end position="26"/>
    </location>
</feature>
<feature type="domain" description="DUF6286" evidence="3">
    <location>
        <begin position="106"/>
        <end position="210"/>
    </location>
</feature>
<evidence type="ECO:0000256" key="2">
    <source>
        <dbReference type="SAM" id="Phobius"/>
    </source>
</evidence>
<keyword evidence="5" id="KW-1185">Reference proteome</keyword>
<reference evidence="4 5" key="1">
    <citation type="submission" date="2018-03" db="EMBL/GenBank/DDBJ databases">
        <title>Genomic Encyclopedia of Archaeal and Bacterial Type Strains, Phase II (KMG-II): from individual species to whole genera.</title>
        <authorList>
            <person name="Goeker M."/>
        </authorList>
    </citation>
    <scope>NUCLEOTIDE SEQUENCE [LARGE SCALE GENOMIC DNA]</scope>
    <source>
        <strain evidence="4 5">DSM 45601</strain>
    </source>
</reference>
<name>A0A2T0PW25_9ACTN</name>
<comment type="caution">
    <text evidence="4">The sequence shown here is derived from an EMBL/GenBank/DDBJ whole genome shotgun (WGS) entry which is preliminary data.</text>
</comment>
<feature type="transmembrane region" description="Helical" evidence="2">
    <location>
        <begin position="97"/>
        <end position="117"/>
    </location>
</feature>
<feature type="transmembrane region" description="Helical" evidence="2">
    <location>
        <begin position="46"/>
        <end position="71"/>
    </location>
</feature>
<keyword evidence="2" id="KW-0812">Transmembrane</keyword>
<dbReference type="Proteomes" id="UP000237846">
    <property type="component" value="Unassembled WGS sequence"/>
</dbReference>
<protein>
    <recommendedName>
        <fullName evidence="3">DUF6286 domain-containing protein</fullName>
    </recommendedName>
</protein>
<accession>A0A2T0PW25</accession>
<proteinExistence type="predicted"/>
<dbReference type="Pfam" id="PF19803">
    <property type="entry name" value="DUF6286"/>
    <property type="match status" value="1"/>
</dbReference>
<dbReference type="EMBL" id="PVZC01000009">
    <property type="protein sequence ID" value="PRX95744.1"/>
    <property type="molecule type" value="Genomic_DNA"/>
</dbReference>
<evidence type="ECO:0000313" key="5">
    <source>
        <dbReference type="Proteomes" id="UP000237846"/>
    </source>
</evidence>
<dbReference type="InterPro" id="IPR046253">
    <property type="entry name" value="DUF6286"/>
</dbReference>
<sequence length="223" mass="23719">MTATERDTARWPLPSPRPGGSGVVSPARVRSARRAARHAFRPHRTVPATVAAIVLTAIAVLAAAEVISALVGRPLHALPYQAADGYLRTATWRDPPVLAACVVLMLVGLGLILLALVPGRPRWVAVETADPDLVVGLSPGAVRRALAAAAESVWGVRSAKVRLAGTRALVVVSTDLRTPDRLRSQVREAVRGRVTALAPARPLHVSVKVRTRRTARWEPGDAE</sequence>
<keyword evidence="2" id="KW-0472">Membrane</keyword>
<keyword evidence="2" id="KW-1133">Transmembrane helix</keyword>
<dbReference type="RefSeq" id="WP_106252101.1">
    <property type="nucleotide sequence ID" value="NZ_PVZC01000009.1"/>
</dbReference>
<gene>
    <name evidence="4" type="ORF">CLV72_109357</name>
</gene>
<evidence type="ECO:0000259" key="3">
    <source>
        <dbReference type="Pfam" id="PF19803"/>
    </source>
</evidence>
<evidence type="ECO:0000313" key="4">
    <source>
        <dbReference type="EMBL" id="PRX95744.1"/>
    </source>
</evidence>
<dbReference type="AlphaFoldDB" id="A0A2T0PW25"/>